<gene>
    <name evidence="1" type="ORF">BD293_0491</name>
</gene>
<sequence>MLAISPRKIVHIIYLAREGTVGDREAHAFISGLNDDEQASLTAVAWVGRGAFEAEEYNEAVATAITEATTPTADYLLGMPHLAENLESGLEALGIDVTGEEEDFLRQGS</sequence>
<dbReference type="OrthoDB" id="5641374at2"/>
<dbReference type="InterPro" id="IPR022254">
    <property type="entry name" value="DUF3775"/>
</dbReference>
<accession>A0A543KA15</accession>
<proteinExistence type="predicted"/>
<evidence type="ECO:0000313" key="2">
    <source>
        <dbReference type="Proteomes" id="UP000320582"/>
    </source>
</evidence>
<dbReference type="Proteomes" id="UP000320582">
    <property type="component" value="Unassembled WGS sequence"/>
</dbReference>
<organism evidence="1 2">
    <name type="scientific">Roseinatronobacter monicus</name>
    <dbReference type="NCBI Taxonomy" id="393481"/>
    <lineage>
        <taxon>Bacteria</taxon>
        <taxon>Pseudomonadati</taxon>
        <taxon>Pseudomonadota</taxon>
        <taxon>Alphaproteobacteria</taxon>
        <taxon>Rhodobacterales</taxon>
        <taxon>Paracoccaceae</taxon>
        <taxon>Roseinatronobacter</taxon>
    </lineage>
</organism>
<dbReference type="EMBL" id="VFPT01000001">
    <property type="protein sequence ID" value="TQM91913.1"/>
    <property type="molecule type" value="Genomic_DNA"/>
</dbReference>
<name>A0A543KA15_9RHOB</name>
<dbReference type="RefSeq" id="WP_142079697.1">
    <property type="nucleotide sequence ID" value="NZ_VFPT01000001.1"/>
</dbReference>
<dbReference type="AlphaFoldDB" id="A0A543KA15"/>
<evidence type="ECO:0000313" key="1">
    <source>
        <dbReference type="EMBL" id="TQM91913.1"/>
    </source>
</evidence>
<keyword evidence="2" id="KW-1185">Reference proteome</keyword>
<comment type="caution">
    <text evidence="1">The sequence shown here is derived from an EMBL/GenBank/DDBJ whole genome shotgun (WGS) entry which is preliminary data.</text>
</comment>
<reference evidence="1 2" key="1">
    <citation type="submission" date="2019-06" db="EMBL/GenBank/DDBJ databases">
        <title>Genomic Encyclopedia of Archaeal and Bacterial Type Strains, Phase II (KMG-II): from individual species to whole genera.</title>
        <authorList>
            <person name="Goeker M."/>
        </authorList>
    </citation>
    <scope>NUCLEOTIDE SEQUENCE [LARGE SCALE GENOMIC DNA]</scope>
    <source>
        <strain evidence="1 2">DSM 18423</strain>
    </source>
</reference>
<protein>
    <submittedName>
        <fullName evidence="1">Uncharacterized protein DUF3775</fullName>
    </submittedName>
</protein>
<dbReference type="Pfam" id="PF12616">
    <property type="entry name" value="DUF3775"/>
    <property type="match status" value="1"/>
</dbReference>